<dbReference type="CDD" id="cd17906">
    <property type="entry name" value="CheX"/>
    <property type="match status" value="1"/>
</dbReference>
<keyword evidence="1" id="KW-0145">Chemotaxis</keyword>
<proteinExistence type="predicted"/>
<evidence type="ECO:0000256" key="1">
    <source>
        <dbReference type="ARBA" id="ARBA00022500"/>
    </source>
</evidence>
<comment type="caution">
    <text evidence="3">The sequence shown here is derived from an EMBL/GenBank/DDBJ whole genome shotgun (WGS) entry which is preliminary data.</text>
</comment>
<gene>
    <name evidence="3" type="ORF">H9962_00350</name>
</gene>
<dbReference type="EMBL" id="DXAN01000001">
    <property type="protein sequence ID" value="HJA07631.1"/>
    <property type="molecule type" value="Genomic_DNA"/>
</dbReference>
<dbReference type="InterPro" id="IPR038756">
    <property type="entry name" value="CheX-like"/>
</dbReference>
<evidence type="ECO:0000313" key="3">
    <source>
        <dbReference type="EMBL" id="HJA07631.1"/>
    </source>
</evidence>
<evidence type="ECO:0000259" key="2">
    <source>
        <dbReference type="Pfam" id="PF13690"/>
    </source>
</evidence>
<evidence type="ECO:0000313" key="4">
    <source>
        <dbReference type="Proteomes" id="UP000824225"/>
    </source>
</evidence>
<dbReference type="InterPro" id="IPR028976">
    <property type="entry name" value="CheC-like_sf"/>
</dbReference>
<dbReference type="Proteomes" id="UP000824225">
    <property type="component" value="Unassembled WGS sequence"/>
</dbReference>
<dbReference type="GO" id="GO:0006935">
    <property type="term" value="P:chemotaxis"/>
    <property type="evidence" value="ECO:0007669"/>
    <property type="project" value="UniProtKB-KW"/>
</dbReference>
<dbReference type="InterPro" id="IPR028051">
    <property type="entry name" value="CheX-like_dom"/>
</dbReference>
<dbReference type="Pfam" id="PF13690">
    <property type="entry name" value="CheX"/>
    <property type="match status" value="1"/>
</dbReference>
<organism evidence="3 4">
    <name type="scientific">Candidatus Mailhella merdigallinarum</name>
    <dbReference type="NCBI Taxonomy" id="2838658"/>
    <lineage>
        <taxon>Bacteria</taxon>
        <taxon>Pseudomonadati</taxon>
        <taxon>Thermodesulfobacteriota</taxon>
        <taxon>Desulfovibrionia</taxon>
        <taxon>Desulfovibrionales</taxon>
        <taxon>Desulfovibrionaceae</taxon>
        <taxon>Mailhella</taxon>
    </lineage>
</organism>
<feature type="domain" description="Chemotaxis phosphatase CheX-like" evidence="2">
    <location>
        <begin position="43"/>
        <end position="140"/>
    </location>
</feature>
<name>A0A9D2HCG8_9BACT</name>
<dbReference type="Gene3D" id="3.40.1550.10">
    <property type="entry name" value="CheC-like"/>
    <property type="match status" value="1"/>
</dbReference>
<sequence>MSDVTLAKPFIQATINVLSAMAGLSPTPGAPYVKKTNQAQGDVSAIVGITGSKSGAVALSFSQSCAIALVKGMLGDAIEDILADTRDAVGEITNMISGQARAGLSELGIPLQGSTPSVVFGANHTLTFPGQATIIAIPFSTEHGNFTLEFCFQ</sequence>
<dbReference type="PANTHER" id="PTHR39452">
    <property type="entry name" value="CHEY-P PHOSPHATASE CHEX"/>
    <property type="match status" value="1"/>
</dbReference>
<reference evidence="3" key="1">
    <citation type="journal article" date="2021" name="PeerJ">
        <title>Extensive microbial diversity within the chicken gut microbiome revealed by metagenomics and culture.</title>
        <authorList>
            <person name="Gilroy R."/>
            <person name="Ravi A."/>
            <person name="Getino M."/>
            <person name="Pursley I."/>
            <person name="Horton D.L."/>
            <person name="Alikhan N.F."/>
            <person name="Baker D."/>
            <person name="Gharbi K."/>
            <person name="Hall N."/>
            <person name="Watson M."/>
            <person name="Adriaenssens E.M."/>
            <person name="Foster-Nyarko E."/>
            <person name="Jarju S."/>
            <person name="Secka A."/>
            <person name="Antonio M."/>
            <person name="Oren A."/>
            <person name="Chaudhuri R.R."/>
            <person name="La Ragione R."/>
            <person name="Hildebrand F."/>
            <person name="Pallen M.J."/>
        </authorList>
    </citation>
    <scope>NUCLEOTIDE SEQUENCE</scope>
    <source>
        <strain evidence="3">CHK186-16707</strain>
    </source>
</reference>
<dbReference type="PANTHER" id="PTHR39452:SF1">
    <property type="entry name" value="CHEY-P PHOSPHATASE CHEX"/>
    <property type="match status" value="1"/>
</dbReference>
<reference evidence="3" key="2">
    <citation type="submission" date="2021-04" db="EMBL/GenBank/DDBJ databases">
        <authorList>
            <person name="Gilroy R."/>
        </authorList>
    </citation>
    <scope>NUCLEOTIDE SEQUENCE</scope>
    <source>
        <strain evidence="3">CHK186-16707</strain>
    </source>
</reference>
<accession>A0A9D2HCG8</accession>
<protein>
    <submittedName>
        <fullName evidence="3">Chemotaxis protein CheX</fullName>
    </submittedName>
</protein>
<dbReference type="AlphaFoldDB" id="A0A9D2HCG8"/>
<dbReference type="SUPFAM" id="SSF103039">
    <property type="entry name" value="CheC-like"/>
    <property type="match status" value="1"/>
</dbReference>